<dbReference type="AlphaFoldDB" id="A0AAE0L109"/>
<proteinExistence type="predicted"/>
<evidence type="ECO:0000256" key="1">
    <source>
        <dbReference type="SAM" id="MobiDB-lite"/>
    </source>
</evidence>
<reference evidence="2 3" key="1">
    <citation type="journal article" date="2015" name="Genome Biol. Evol.">
        <title>Comparative Genomics of a Bacterivorous Green Alga Reveals Evolutionary Causalities and Consequences of Phago-Mixotrophic Mode of Nutrition.</title>
        <authorList>
            <person name="Burns J.A."/>
            <person name="Paasch A."/>
            <person name="Narechania A."/>
            <person name="Kim E."/>
        </authorList>
    </citation>
    <scope>NUCLEOTIDE SEQUENCE [LARGE SCALE GENOMIC DNA]</scope>
    <source>
        <strain evidence="2 3">PLY_AMNH</strain>
    </source>
</reference>
<evidence type="ECO:0000313" key="3">
    <source>
        <dbReference type="Proteomes" id="UP001190700"/>
    </source>
</evidence>
<organism evidence="2 3">
    <name type="scientific">Cymbomonas tetramitiformis</name>
    <dbReference type="NCBI Taxonomy" id="36881"/>
    <lineage>
        <taxon>Eukaryota</taxon>
        <taxon>Viridiplantae</taxon>
        <taxon>Chlorophyta</taxon>
        <taxon>Pyramimonadophyceae</taxon>
        <taxon>Pyramimonadales</taxon>
        <taxon>Pyramimonadaceae</taxon>
        <taxon>Cymbomonas</taxon>
    </lineage>
</organism>
<comment type="caution">
    <text evidence="2">The sequence shown here is derived from an EMBL/GenBank/DDBJ whole genome shotgun (WGS) entry which is preliminary data.</text>
</comment>
<dbReference type="Proteomes" id="UP001190700">
    <property type="component" value="Unassembled WGS sequence"/>
</dbReference>
<gene>
    <name evidence="2" type="ORF">CYMTET_23354</name>
</gene>
<evidence type="ECO:0000313" key="2">
    <source>
        <dbReference type="EMBL" id="KAK3268128.1"/>
    </source>
</evidence>
<name>A0AAE0L109_9CHLO</name>
<dbReference type="EMBL" id="LGRX02012009">
    <property type="protein sequence ID" value="KAK3268128.1"/>
    <property type="molecule type" value="Genomic_DNA"/>
</dbReference>
<sequence length="184" mass="20183">MSSRYRLVSRVLSMFDSEDEAYTGSEYSSHADQPEPVIGKAGSRGPLTATSVWTEQEDPSIDALDEGEERLLQQATRRALTEMGEANQKLRTQLLDLQQLIIAEHEKVEAATQERDNALLKAKQAADPVKEVGRMAFVGANLKALLQVCQLATTIHIACSELRTALTESGYRHARLLGVADSAD</sequence>
<feature type="region of interest" description="Disordered" evidence="1">
    <location>
        <begin position="24"/>
        <end position="44"/>
    </location>
</feature>
<accession>A0AAE0L109</accession>
<protein>
    <submittedName>
        <fullName evidence="2">Uncharacterized protein</fullName>
    </submittedName>
</protein>
<keyword evidence="3" id="KW-1185">Reference proteome</keyword>